<dbReference type="Proteomes" id="UP000299102">
    <property type="component" value="Unassembled WGS sequence"/>
</dbReference>
<dbReference type="EMBL" id="BGZK01001486">
    <property type="protein sequence ID" value="GBP80866.1"/>
    <property type="molecule type" value="Genomic_DNA"/>
</dbReference>
<sequence length="193" mass="21638">MKRRCAEFIHGRVSLHDEIREGRPSTKVPHYDLDGHAPRSLPASLASLQRPDLKGGKPGICPERQKMRGGKIDLFLSSNLAISHPPPKLVVKGSLYIDKISPRQGKIAQGKRDPYAAVRRNRSVTMKVERLGIIPIYAEMLFYKAYQTRVDIRHPSAPQVSELELWPVAPHPRLLTFSAKHGVFLQELAAVTV</sequence>
<proteinExistence type="predicted"/>
<keyword evidence="2" id="KW-1185">Reference proteome</keyword>
<dbReference type="AlphaFoldDB" id="A0A4C1YX70"/>
<accession>A0A4C1YX70</accession>
<comment type="caution">
    <text evidence="1">The sequence shown here is derived from an EMBL/GenBank/DDBJ whole genome shotgun (WGS) entry which is preliminary data.</text>
</comment>
<protein>
    <submittedName>
        <fullName evidence="1">Uncharacterized protein</fullName>
    </submittedName>
</protein>
<evidence type="ECO:0000313" key="2">
    <source>
        <dbReference type="Proteomes" id="UP000299102"/>
    </source>
</evidence>
<reference evidence="1 2" key="1">
    <citation type="journal article" date="2019" name="Commun. Biol.">
        <title>The bagworm genome reveals a unique fibroin gene that provides high tensile strength.</title>
        <authorList>
            <person name="Kono N."/>
            <person name="Nakamura H."/>
            <person name="Ohtoshi R."/>
            <person name="Tomita M."/>
            <person name="Numata K."/>
            <person name="Arakawa K."/>
        </authorList>
    </citation>
    <scope>NUCLEOTIDE SEQUENCE [LARGE SCALE GENOMIC DNA]</scope>
</reference>
<gene>
    <name evidence="1" type="ORF">EVAR_54903_1</name>
</gene>
<evidence type="ECO:0000313" key="1">
    <source>
        <dbReference type="EMBL" id="GBP80866.1"/>
    </source>
</evidence>
<organism evidence="1 2">
    <name type="scientific">Eumeta variegata</name>
    <name type="common">Bagworm moth</name>
    <name type="synonym">Eumeta japonica</name>
    <dbReference type="NCBI Taxonomy" id="151549"/>
    <lineage>
        <taxon>Eukaryota</taxon>
        <taxon>Metazoa</taxon>
        <taxon>Ecdysozoa</taxon>
        <taxon>Arthropoda</taxon>
        <taxon>Hexapoda</taxon>
        <taxon>Insecta</taxon>
        <taxon>Pterygota</taxon>
        <taxon>Neoptera</taxon>
        <taxon>Endopterygota</taxon>
        <taxon>Lepidoptera</taxon>
        <taxon>Glossata</taxon>
        <taxon>Ditrysia</taxon>
        <taxon>Tineoidea</taxon>
        <taxon>Psychidae</taxon>
        <taxon>Oiketicinae</taxon>
        <taxon>Eumeta</taxon>
    </lineage>
</organism>
<name>A0A4C1YX70_EUMVA</name>